<dbReference type="GO" id="GO:0009277">
    <property type="term" value="C:fungal-type cell wall"/>
    <property type="evidence" value="ECO:0007669"/>
    <property type="project" value="TreeGrafter"/>
</dbReference>
<dbReference type="PANTHER" id="PTHR10963:SF22">
    <property type="entry name" value="GLYCOSIDASE CRH2-RELATED"/>
    <property type="match status" value="1"/>
</dbReference>
<name>A0A6A4IH00_9AGAR</name>
<feature type="domain" description="GH16" evidence="4">
    <location>
        <begin position="233"/>
        <end position="462"/>
    </location>
</feature>
<dbReference type="Proteomes" id="UP000799118">
    <property type="component" value="Unassembled WGS sequence"/>
</dbReference>
<reference evidence="5" key="1">
    <citation type="journal article" date="2019" name="Environ. Microbiol.">
        <title>Fungal ecological strategies reflected in gene transcription - a case study of two litter decomposers.</title>
        <authorList>
            <person name="Barbi F."/>
            <person name="Kohler A."/>
            <person name="Barry K."/>
            <person name="Baskaran P."/>
            <person name="Daum C."/>
            <person name="Fauchery L."/>
            <person name="Ihrmark K."/>
            <person name="Kuo A."/>
            <person name="LaButti K."/>
            <person name="Lipzen A."/>
            <person name="Morin E."/>
            <person name="Grigoriev I.V."/>
            <person name="Henrissat B."/>
            <person name="Lindahl B."/>
            <person name="Martin F."/>
        </authorList>
    </citation>
    <scope>NUCLEOTIDE SEQUENCE</scope>
    <source>
        <strain evidence="5">JB14</strain>
    </source>
</reference>
<dbReference type="InterPro" id="IPR050546">
    <property type="entry name" value="Glycosyl_Hydrlase_16"/>
</dbReference>
<dbReference type="GO" id="GO:0008061">
    <property type="term" value="F:chitin binding"/>
    <property type="evidence" value="ECO:0007669"/>
    <property type="project" value="InterPro"/>
</dbReference>
<dbReference type="PROSITE" id="PS00026">
    <property type="entry name" value="CHIT_BIND_I_1"/>
    <property type="match status" value="1"/>
</dbReference>
<protein>
    <recommendedName>
        <fullName evidence="4">GH16 domain-containing protein</fullName>
    </recommendedName>
</protein>
<dbReference type="OrthoDB" id="4781at2759"/>
<dbReference type="InterPro" id="IPR018371">
    <property type="entry name" value="Chitin-binding_1_CS"/>
</dbReference>
<keyword evidence="6" id="KW-1185">Reference proteome</keyword>
<gene>
    <name evidence="5" type="ORF">BT96DRAFT_1013796</name>
</gene>
<dbReference type="GO" id="GO:0016757">
    <property type="term" value="F:glycosyltransferase activity"/>
    <property type="evidence" value="ECO:0007669"/>
    <property type="project" value="TreeGrafter"/>
</dbReference>
<dbReference type="EMBL" id="ML769393">
    <property type="protein sequence ID" value="KAE9407905.1"/>
    <property type="molecule type" value="Genomic_DNA"/>
</dbReference>
<dbReference type="SUPFAM" id="SSF49899">
    <property type="entry name" value="Concanavalin A-like lectins/glucanases"/>
    <property type="match status" value="1"/>
</dbReference>
<dbReference type="PROSITE" id="PS51762">
    <property type="entry name" value="GH16_2"/>
    <property type="match status" value="1"/>
</dbReference>
<keyword evidence="1" id="KW-0732">Signal</keyword>
<keyword evidence="2" id="KW-0378">Hydrolase</keyword>
<dbReference type="InterPro" id="IPR000757">
    <property type="entry name" value="Beta-glucanase-like"/>
</dbReference>
<evidence type="ECO:0000256" key="2">
    <source>
        <dbReference type="ARBA" id="ARBA00022801"/>
    </source>
</evidence>
<evidence type="ECO:0000256" key="1">
    <source>
        <dbReference type="ARBA" id="ARBA00022729"/>
    </source>
</evidence>
<evidence type="ECO:0000313" key="5">
    <source>
        <dbReference type="EMBL" id="KAE9407905.1"/>
    </source>
</evidence>
<dbReference type="AlphaFoldDB" id="A0A6A4IH00"/>
<evidence type="ECO:0000259" key="4">
    <source>
        <dbReference type="PROSITE" id="PS51762"/>
    </source>
</evidence>
<accession>A0A6A4IH00</accession>
<dbReference type="InterPro" id="IPR013320">
    <property type="entry name" value="ConA-like_dom_sf"/>
</dbReference>
<dbReference type="Pfam" id="PF00722">
    <property type="entry name" value="Glyco_hydro_16"/>
    <property type="match status" value="1"/>
</dbReference>
<evidence type="ECO:0000256" key="3">
    <source>
        <dbReference type="ARBA" id="ARBA00023295"/>
    </source>
</evidence>
<organism evidence="5 6">
    <name type="scientific">Gymnopus androsaceus JB14</name>
    <dbReference type="NCBI Taxonomy" id="1447944"/>
    <lineage>
        <taxon>Eukaryota</taxon>
        <taxon>Fungi</taxon>
        <taxon>Dikarya</taxon>
        <taxon>Basidiomycota</taxon>
        <taxon>Agaricomycotina</taxon>
        <taxon>Agaricomycetes</taxon>
        <taxon>Agaricomycetidae</taxon>
        <taxon>Agaricales</taxon>
        <taxon>Marasmiineae</taxon>
        <taxon>Omphalotaceae</taxon>
        <taxon>Gymnopus</taxon>
    </lineage>
</organism>
<dbReference type="GO" id="GO:0031505">
    <property type="term" value="P:fungal-type cell wall organization"/>
    <property type="evidence" value="ECO:0007669"/>
    <property type="project" value="TreeGrafter"/>
</dbReference>
<proteinExistence type="predicted"/>
<sequence>MDFEKLIVQDFLPFNERMKISGETSDFVTRRDSSSHGLSGNQNPMEFGIIVTLFFSNANIQANISVDHGELPDLEQETLQGKGNRNEESMEFEPLLSSVWTSTRYTRLFGRLDWKFVLIARSRKTRVRFLLIPIVPRLVLRPPSHHSFHRSFNDAFDPGGRSSIFVLHPCCQLSRYPVVRQDLQSRVSNLTEFLCSNETSPCPASEPCCSEYGFCGRDSFFCLGGCNPLLSHSLDSCKPNPLCEDATYTFANNSRILTNASQYDGNAAEYDWVVDKGSIINTNSSGGELGLILTETNGGTRLSSTRYIHYWTISATPVKTGRWAGVVTAFITMSDIKDEIDWEFPGANTTTGQTNYYWQGVIPNVTHGAIEAGLADTFSNYHEYTIDWQPAALTFSIDGNVVRTINESDAIDATTGLSEYPNTPSRIQLSLWPAGINTSAPGTVQWSGGMINWQDPDYISAGHFYALVQSVTVKCADPQSPGVNITSYIYGSNQTTDTPSIAFSNETILLNGASSKSEGFLFGMIGFLEGRAVSWLVAALMVMILV</sequence>
<keyword evidence="3" id="KW-0326">Glycosidase</keyword>
<dbReference type="Gene3D" id="2.60.120.200">
    <property type="match status" value="1"/>
</dbReference>
<dbReference type="GO" id="GO:0005975">
    <property type="term" value="P:carbohydrate metabolic process"/>
    <property type="evidence" value="ECO:0007669"/>
    <property type="project" value="InterPro"/>
</dbReference>
<dbReference type="PANTHER" id="PTHR10963">
    <property type="entry name" value="GLYCOSYL HYDROLASE-RELATED"/>
    <property type="match status" value="1"/>
</dbReference>
<dbReference type="GO" id="GO:0004553">
    <property type="term" value="F:hydrolase activity, hydrolyzing O-glycosyl compounds"/>
    <property type="evidence" value="ECO:0007669"/>
    <property type="project" value="InterPro"/>
</dbReference>
<evidence type="ECO:0000313" key="6">
    <source>
        <dbReference type="Proteomes" id="UP000799118"/>
    </source>
</evidence>